<dbReference type="GO" id="GO:0015288">
    <property type="term" value="F:porin activity"/>
    <property type="evidence" value="ECO:0007669"/>
    <property type="project" value="UniProtKB-KW"/>
</dbReference>
<keyword evidence="9 10" id="KW-0998">Cell outer membrane</keyword>
<keyword evidence="12" id="KW-1185">Reference proteome</keyword>
<dbReference type="OrthoDB" id="7801681at2"/>
<dbReference type="GO" id="GO:0009279">
    <property type="term" value="C:cell outer membrane"/>
    <property type="evidence" value="ECO:0007669"/>
    <property type="project" value="UniProtKB-SubCell"/>
</dbReference>
<dbReference type="Pfam" id="PF02530">
    <property type="entry name" value="Porin_2"/>
    <property type="match status" value="1"/>
</dbReference>
<organism evidence="11 12">
    <name type="scientific">Mesorhizobium australicum</name>
    <dbReference type="NCBI Taxonomy" id="536018"/>
    <lineage>
        <taxon>Bacteria</taxon>
        <taxon>Pseudomonadati</taxon>
        <taxon>Pseudomonadota</taxon>
        <taxon>Alphaproteobacteria</taxon>
        <taxon>Hyphomicrobiales</taxon>
        <taxon>Phyllobacteriaceae</taxon>
        <taxon>Mesorhizobium</taxon>
    </lineage>
</organism>
<evidence type="ECO:0000256" key="8">
    <source>
        <dbReference type="ARBA" id="ARBA00023136"/>
    </source>
</evidence>
<dbReference type="RefSeq" id="WP_085464759.1">
    <property type="nucleotide sequence ID" value="NZ_FXBL01000004.1"/>
</dbReference>
<keyword evidence="5 10" id="KW-0732">Signal</keyword>
<dbReference type="AlphaFoldDB" id="A0A1X7NY45"/>
<keyword evidence="2 10" id="KW-0813">Transport</keyword>
<evidence type="ECO:0000256" key="1">
    <source>
        <dbReference type="ARBA" id="ARBA00009521"/>
    </source>
</evidence>
<evidence type="ECO:0000313" key="12">
    <source>
        <dbReference type="Proteomes" id="UP000193083"/>
    </source>
</evidence>
<dbReference type="GO" id="GO:0006811">
    <property type="term" value="P:monoatomic ion transport"/>
    <property type="evidence" value="ECO:0007669"/>
    <property type="project" value="UniProtKB-KW"/>
</dbReference>
<evidence type="ECO:0000256" key="3">
    <source>
        <dbReference type="ARBA" id="ARBA00022452"/>
    </source>
</evidence>
<accession>A0A1X7NY45</accession>
<gene>
    <name evidence="11" type="ORF">SAMN02982922_2862</name>
</gene>
<sequence length="393" mass="42288">MKSLKFLSIAGALSVSPGAVFAADAVLAPEPEPVEYVRVCDAYGAGFFYIPGTETCLQISGYVWYQIGAASDGETPNYNGFEPDGWNKGVRARVNFDARSETEWGTLRSYIRLQADWSGTGSYSGLGANDGPVGIHQAWLSLGGFRAGYSESAWSDTVVGEVGTFGSHSDNAMSFGDQRRAIMQYNFERNGFFGVLSLEDDNYAGAGALDNNEGFMPDVVAVLGYAGGWGGVWGRIGYDESFDGSLYQVSPGVYTVNSGGFGASLGLQVNVPNMEGSSFRLIGYYADGDHTYGTLHGPAADAFGGNGNSEWSILASYGHQFTETFGASVGYQYFSDFYEGGRDVKTGLNGQSAELSLVWVPVTNFEVRSEVQYDKIETLDGTVSGYLRFTRFF</sequence>
<keyword evidence="6 10" id="KW-0406">Ion transport</keyword>
<evidence type="ECO:0000256" key="6">
    <source>
        <dbReference type="ARBA" id="ARBA00023065"/>
    </source>
</evidence>
<keyword evidence="8 10" id="KW-0472">Membrane</keyword>
<evidence type="ECO:0000256" key="5">
    <source>
        <dbReference type="ARBA" id="ARBA00022729"/>
    </source>
</evidence>
<evidence type="ECO:0000256" key="2">
    <source>
        <dbReference type="ARBA" id="ARBA00022448"/>
    </source>
</evidence>
<comment type="subcellular location">
    <subcellularLocation>
        <location evidence="10">Cell outer membrane</location>
        <topology evidence="10">Multi-pass membrane protein</topology>
    </subcellularLocation>
</comment>
<feature type="chain" id="PRO_5011824461" description="Porin" evidence="10">
    <location>
        <begin position="23"/>
        <end position="393"/>
    </location>
</feature>
<protein>
    <recommendedName>
        <fullName evidence="10">Porin</fullName>
    </recommendedName>
</protein>
<evidence type="ECO:0000313" key="11">
    <source>
        <dbReference type="EMBL" id="SMH43302.1"/>
    </source>
</evidence>
<proteinExistence type="inferred from homology"/>
<comment type="function">
    <text evidence="10">Forms passive diffusion pores that allow small molecular weight hydrophilic materials across the outer membrane.</text>
</comment>
<comment type="domain">
    <text evidence="10">Consists of 16-stranded beta-barrel sheets, with large surface-exposed loops, that form a transmembrane pore at the center of each barrel. The pore is partially ocluded by a peptide loop that folds into the pore lumen.</text>
</comment>
<evidence type="ECO:0000256" key="9">
    <source>
        <dbReference type="ARBA" id="ARBA00023237"/>
    </source>
</evidence>
<dbReference type="Proteomes" id="UP000193083">
    <property type="component" value="Unassembled WGS sequence"/>
</dbReference>
<dbReference type="SUPFAM" id="SSF56935">
    <property type="entry name" value="Porins"/>
    <property type="match status" value="1"/>
</dbReference>
<evidence type="ECO:0000256" key="7">
    <source>
        <dbReference type="ARBA" id="ARBA00023114"/>
    </source>
</evidence>
<comment type="similarity">
    <text evidence="1 10">Belongs to the alphaproteobacteria porin family.</text>
</comment>
<dbReference type="EMBL" id="FXBL01000004">
    <property type="protein sequence ID" value="SMH43302.1"/>
    <property type="molecule type" value="Genomic_DNA"/>
</dbReference>
<evidence type="ECO:0000256" key="10">
    <source>
        <dbReference type="RuleBase" id="RU364005"/>
    </source>
</evidence>
<evidence type="ECO:0000256" key="4">
    <source>
        <dbReference type="ARBA" id="ARBA00022692"/>
    </source>
</evidence>
<keyword evidence="7 10" id="KW-0626">Porin</keyword>
<dbReference type="InterPro" id="IPR003684">
    <property type="entry name" value="Porin_alphabac"/>
</dbReference>
<keyword evidence="4 10" id="KW-0812">Transmembrane</keyword>
<dbReference type="GO" id="GO:0046930">
    <property type="term" value="C:pore complex"/>
    <property type="evidence" value="ECO:0007669"/>
    <property type="project" value="UniProtKB-KW"/>
</dbReference>
<keyword evidence="3 10" id="KW-1134">Transmembrane beta strand</keyword>
<feature type="signal peptide" evidence="10">
    <location>
        <begin position="1"/>
        <end position="22"/>
    </location>
</feature>
<reference evidence="11 12" key="1">
    <citation type="submission" date="2017-04" db="EMBL/GenBank/DDBJ databases">
        <authorList>
            <person name="Afonso C.L."/>
            <person name="Miller P.J."/>
            <person name="Scott M.A."/>
            <person name="Spackman E."/>
            <person name="Goraichik I."/>
            <person name="Dimitrov K.M."/>
            <person name="Suarez D.L."/>
            <person name="Swayne D.E."/>
        </authorList>
    </citation>
    <scope>NUCLEOTIDE SEQUENCE [LARGE SCALE GENOMIC DNA]</scope>
    <source>
        <strain evidence="11 12">B5P</strain>
    </source>
</reference>
<name>A0A1X7NY45_9HYPH</name>